<protein>
    <submittedName>
        <fullName evidence="1">Uncharacterized protein</fullName>
    </submittedName>
</protein>
<evidence type="ECO:0000313" key="2">
    <source>
        <dbReference type="Proteomes" id="UP000464214"/>
    </source>
</evidence>
<keyword evidence="2" id="KW-1185">Reference proteome</keyword>
<sequence>MVPFYKRVVTICLLGLACACTDTPRPEAYPDTSGAGTSHTQTVALQEKPEAVALAVGDSVVHLVEGSFLQLAEGQPRAQALFVAQPDKLPAVQVLLQRYQARLERKPLSEKQLKSGRYQSTFFSGRAPLQAQVQQSQGQLIYQRPIQVKRRNCASCDEPSLLNFMAPDLDQLRVYSTQGRPEGFEVGTVTGLWVIYFPTSGIRP</sequence>
<dbReference type="PROSITE" id="PS51257">
    <property type="entry name" value="PROKAR_LIPOPROTEIN"/>
    <property type="match status" value="1"/>
</dbReference>
<dbReference type="AlphaFoldDB" id="A0A6P1P0E8"/>
<dbReference type="KEGG" id="nib:GU926_12075"/>
<proteinExistence type="predicted"/>
<name>A0A6P1P0E8_9BACT</name>
<reference evidence="1 2" key="1">
    <citation type="submission" date="2020-01" db="EMBL/GenBank/DDBJ databases">
        <authorList>
            <person name="Kim M."/>
        </authorList>
    </citation>
    <scope>NUCLEOTIDE SEQUENCE [LARGE SCALE GENOMIC DNA]</scope>
    <source>
        <strain evidence="1 2">BT10</strain>
    </source>
</reference>
<dbReference type="RefSeq" id="WP_160692199.1">
    <property type="nucleotide sequence ID" value="NZ_CP047897.1"/>
</dbReference>
<dbReference type="EMBL" id="CP047897">
    <property type="protein sequence ID" value="QHL88129.1"/>
    <property type="molecule type" value="Genomic_DNA"/>
</dbReference>
<accession>A0A6P1P0E8</accession>
<evidence type="ECO:0000313" key="1">
    <source>
        <dbReference type="EMBL" id="QHL88129.1"/>
    </source>
</evidence>
<organism evidence="1 2">
    <name type="scientific">Nibribacter ruber</name>
    <dbReference type="NCBI Taxonomy" id="2698458"/>
    <lineage>
        <taxon>Bacteria</taxon>
        <taxon>Pseudomonadati</taxon>
        <taxon>Bacteroidota</taxon>
        <taxon>Cytophagia</taxon>
        <taxon>Cytophagales</taxon>
        <taxon>Hymenobacteraceae</taxon>
        <taxon>Nibribacter</taxon>
    </lineage>
</organism>
<dbReference type="Proteomes" id="UP000464214">
    <property type="component" value="Chromosome"/>
</dbReference>
<gene>
    <name evidence="1" type="ORF">GU926_12075</name>
</gene>